<dbReference type="EMBL" id="QQWG01000016">
    <property type="protein sequence ID" value="RRG19808.1"/>
    <property type="molecule type" value="Genomic_DNA"/>
</dbReference>
<keyword evidence="1" id="KW-0732">Signal</keyword>
<dbReference type="Proteomes" id="UP000285794">
    <property type="component" value="Unassembled WGS sequence"/>
</dbReference>
<proteinExistence type="predicted"/>
<comment type="caution">
    <text evidence="2">The sequence shown here is derived from an EMBL/GenBank/DDBJ whole genome shotgun (WGS) entry which is preliminary data.</text>
</comment>
<organism evidence="2 3">
    <name type="scientific">Ancylomarina euxinus</name>
    <dbReference type="NCBI Taxonomy" id="2283627"/>
    <lineage>
        <taxon>Bacteria</taxon>
        <taxon>Pseudomonadati</taxon>
        <taxon>Bacteroidota</taxon>
        <taxon>Bacteroidia</taxon>
        <taxon>Marinilabiliales</taxon>
        <taxon>Marinifilaceae</taxon>
        <taxon>Ancylomarina</taxon>
    </lineage>
</organism>
<gene>
    <name evidence="2" type="ORF">DWB61_13745</name>
</gene>
<feature type="chain" id="PRO_5019379094" evidence="1">
    <location>
        <begin position="21"/>
        <end position="160"/>
    </location>
</feature>
<dbReference type="AlphaFoldDB" id="A0A425XYI4"/>
<dbReference type="Pfam" id="PF19671">
    <property type="entry name" value="DUF6174"/>
    <property type="match status" value="1"/>
</dbReference>
<reference evidence="2 3" key="1">
    <citation type="submission" date="2018-07" db="EMBL/GenBank/DDBJ databases">
        <title>Draft genome sequence of Ancylomarina sp. M1P.</title>
        <authorList>
            <person name="Yadav S."/>
            <person name="Villanueva L."/>
            <person name="Damste J.S.S."/>
        </authorList>
    </citation>
    <scope>NUCLEOTIDE SEQUENCE [LARGE SCALE GENOMIC DNA]</scope>
    <source>
        <strain evidence="2 3">M1P</strain>
    </source>
</reference>
<dbReference type="OrthoDB" id="1441211at2"/>
<evidence type="ECO:0000313" key="2">
    <source>
        <dbReference type="EMBL" id="RRG19808.1"/>
    </source>
</evidence>
<dbReference type="InterPro" id="IPR046172">
    <property type="entry name" value="DUF6174"/>
</dbReference>
<keyword evidence="3" id="KW-1185">Reference proteome</keyword>
<protein>
    <submittedName>
        <fullName evidence="2">Uncharacterized protein</fullName>
    </submittedName>
</protein>
<feature type="signal peptide" evidence="1">
    <location>
        <begin position="1"/>
        <end position="20"/>
    </location>
</feature>
<accession>A0A425XYI4</accession>
<name>A0A425XYI4_9BACT</name>
<evidence type="ECO:0000256" key="1">
    <source>
        <dbReference type="SAM" id="SignalP"/>
    </source>
</evidence>
<evidence type="ECO:0000313" key="3">
    <source>
        <dbReference type="Proteomes" id="UP000285794"/>
    </source>
</evidence>
<sequence length="160" mass="18827">MKIKYSIILLILTIAYCACDDDPSRKVEFNQEEFRTNRAKWEELNLQNFTYEYSNSGYSYSGITSHISVEILNGETENITALVENGIQDADKYLIDDLFEEILNRYPDDGLADSSLKEIKVKYDKDYHFPTEVHYIYHIPEGMDGLWNMHQYIKNFELVK</sequence>
<dbReference type="RefSeq" id="WP_125031465.1">
    <property type="nucleotide sequence ID" value="NZ_JAPXVP010000014.1"/>
</dbReference>